<dbReference type="PIRSF" id="PIRSF002884">
    <property type="entry name" value="CheZ"/>
    <property type="match status" value="1"/>
</dbReference>
<dbReference type="GO" id="GO:0097588">
    <property type="term" value="P:archaeal or bacterial-type flagellum-dependent cell motility"/>
    <property type="evidence" value="ECO:0007669"/>
    <property type="project" value="UniProtKB-KW"/>
</dbReference>
<evidence type="ECO:0000256" key="3">
    <source>
        <dbReference type="ARBA" id="ARBA00018484"/>
    </source>
</evidence>
<dbReference type="InterPro" id="IPR007439">
    <property type="entry name" value="Chemotax_Pase_CheZ"/>
</dbReference>
<keyword evidence="4 10" id="KW-0963">Cytoplasm</keyword>
<evidence type="ECO:0000313" key="13">
    <source>
        <dbReference type="EMBL" id="PVZ66692.1"/>
    </source>
</evidence>
<dbReference type="GO" id="GO:0005737">
    <property type="term" value="C:cytoplasm"/>
    <property type="evidence" value="ECO:0007669"/>
    <property type="project" value="UniProtKB-SubCell"/>
</dbReference>
<evidence type="ECO:0000256" key="12">
    <source>
        <dbReference type="SAM" id="MobiDB-lite"/>
    </source>
</evidence>
<dbReference type="GO" id="GO:0004721">
    <property type="term" value="F:phosphoprotein phosphatase activity"/>
    <property type="evidence" value="ECO:0007669"/>
    <property type="project" value="UniProtKB-KW"/>
</dbReference>
<dbReference type="SUPFAM" id="SSF75708">
    <property type="entry name" value="Chemotaxis phosphatase CheZ"/>
    <property type="match status" value="1"/>
</dbReference>
<evidence type="ECO:0000313" key="14">
    <source>
        <dbReference type="Proteomes" id="UP000244906"/>
    </source>
</evidence>
<dbReference type="EMBL" id="QDDL01000007">
    <property type="protein sequence ID" value="PVZ66692.1"/>
    <property type="molecule type" value="Genomic_DNA"/>
</dbReference>
<comment type="subcellular location">
    <subcellularLocation>
        <location evidence="1 10">Cytoplasm</location>
    </subcellularLocation>
</comment>
<evidence type="ECO:0000256" key="7">
    <source>
        <dbReference type="ARBA" id="ARBA00022801"/>
    </source>
</evidence>
<keyword evidence="5 10" id="KW-0145">Chemotaxis</keyword>
<keyword evidence="6 10" id="KW-0283">Flagellar rotation</keyword>
<comment type="subunit">
    <text evidence="10">Homodimer.</text>
</comment>
<organism evidence="13 14">
    <name type="scientific">Pelagibaculum spongiae</name>
    <dbReference type="NCBI Taxonomy" id="2080658"/>
    <lineage>
        <taxon>Bacteria</taxon>
        <taxon>Pseudomonadati</taxon>
        <taxon>Pseudomonadota</taxon>
        <taxon>Gammaproteobacteria</taxon>
        <taxon>Oceanospirillales</taxon>
        <taxon>Pelagibaculum</taxon>
    </lineage>
</organism>
<evidence type="ECO:0000256" key="2">
    <source>
        <dbReference type="ARBA" id="ARBA00005908"/>
    </source>
</evidence>
<feature type="region of interest" description="Disordered" evidence="12">
    <location>
        <begin position="1"/>
        <end position="20"/>
    </location>
</feature>
<dbReference type="AlphaFoldDB" id="A0A2V1GR40"/>
<sequence>MSADNNVSASQSQPIDTDRLDQAKQLVDLMESGKLDEARSILDELSEMRSSDLFQELGKLTRDLHEAINNIRVDDHIAALAEQEIPDATDRLKYVIAMTEQAAHRTLTSVEESLPLIEGVGSQAEMIQGEWKRFMNREMSAEEFRGLCGKIDQFFDLAKNDSSKVQANLTDVLMAQDYQDLTGQVIRKVITLVEEVQGNLVNLIRMTGGAAITQVEQSPAIEKFEESVAPPVAEPEARADLCGQDDVDDLLSSLGF</sequence>
<dbReference type="PANTHER" id="PTHR43693">
    <property type="entry name" value="PROTEIN PHOSPHATASE CHEZ"/>
    <property type="match status" value="1"/>
</dbReference>
<keyword evidence="14" id="KW-1185">Reference proteome</keyword>
<dbReference type="RefSeq" id="WP_116688056.1">
    <property type="nucleotide sequence ID" value="NZ_CAWNYD010000007.1"/>
</dbReference>
<dbReference type="Proteomes" id="UP000244906">
    <property type="component" value="Unassembled WGS sequence"/>
</dbReference>
<comment type="caution">
    <text evidence="13">The sequence shown here is derived from an EMBL/GenBank/DDBJ whole genome shotgun (WGS) entry which is preliminary data.</text>
</comment>
<evidence type="ECO:0000256" key="9">
    <source>
        <dbReference type="ARBA" id="ARBA00029599"/>
    </source>
</evidence>
<protein>
    <recommendedName>
        <fullName evidence="3 10">Protein phosphatase CheZ</fullName>
        <ecNumber evidence="10">3.1.3.-</ecNumber>
    </recommendedName>
    <alternativeName>
        <fullName evidence="9 10">Chemotaxis protein CheZ</fullName>
    </alternativeName>
</protein>
<comment type="similarity">
    <text evidence="2 10">Belongs to the CheZ family.</text>
</comment>
<dbReference type="PANTHER" id="PTHR43693:SF1">
    <property type="entry name" value="PROTEIN PHOSPHATASE CHEZ"/>
    <property type="match status" value="1"/>
</dbReference>
<dbReference type="Pfam" id="PF04344">
    <property type="entry name" value="CheZ"/>
    <property type="match status" value="1"/>
</dbReference>
<dbReference type="GO" id="GO:0006935">
    <property type="term" value="P:chemotaxis"/>
    <property type="evidence" value="ECO:0007669"/>
    <property type="project" value="UniProtKB-KW"/>
</dbReference>
<dbReference type="Gene3D" id="1.10.287.500">
    <property type="entry name" value="Helix hairpin bin"/>
    <property type="match status" value="1"/>
</dbReference>
<dbReference type="EC" id="3.1.3.-" evidence="10"/>
<dbReference type="OrthoDB" id="9773007at2"/>
<reference evidence="13 14" key="1">
    <citation type="submission" date="2018-04" db="EMBL/GenBank/DDBJ databases">
        <title>Thalassorhabdus spongiae gen. nov., sp. nov., isolated from a marine sponge in South-West Iceland.</title>
        <authorList>
            <person name="Knobloch S."/>
            <person name="Daussin A."/>
            <person name="Johannsson R."/>
            <person name="Marteinsson V.T."/>
        </authorList>
    </citation>
    <scope>NUCLEOTIDE SEQUENCE [LARGE SCALE GENOMIC DNA]</scope>
    <source>
        <strain evidence="13 14">Hp12</strain>
    </source>
</reference>
<evidence type="ECO:0000256" key="5">
    <source>
        <dbReference type="ARBA" id="ARBA00022500"/>
    </source>
</evidence>
<dbReference type="GO" id="GO:0009288">
    <property type="term" value="C:bacterial-type flagellum"/>
    <property type="evidence" value="ECO:0007669"/>
    <property type="project" value="InterPro"/>
</dbReference>
<keyword evidence="7 10" id="KW-0378">Hydrolase</keyword>
<evidence type="ECO:0000256" key="10">
    <source>
        <dbReference type="PIRNR" id="PIRNR002884"/>
    </source>
</evidence>
<comment type="function">
    <text evidence="10">Plays an important role in bacterial chemotaxis signal transduction pathway by accelerating the dephosphorylation of phosphorylated CheY (CheY-P).</text>
</comment>
<proteinExistence type="inferred from homology"/>
<evidence type="ECO:0000256" key="11">
    <source>
        <dbReference type="PIRSR" id="PIRSR002884-1"/>
    </source>
</evidence>
<evidence type="ECO:0000256" key="8">
    <source>
        <dbReference type="ARBA" id="ARBA00022912"/>
    </source>
</evidence>
<dbReference type="GO" id="GO:0050920">
    <property type="term" value="P:regulation of chemotaxis"/>
    <property type="evidence" value="ECO:0007669"/>
    <property type="project" value="InterPro"/>
</dbReference>
<name>A0A2V1GR40_9GAMM</name>
<evidence type="ECO:0000256" key="1">
    <source>
        <dbReference type="ARBA" id="ARBA00004496"/>
    </source>
</evidence>
<feature type="site" description="Enhances dephosphorylation of CheY-P" evidence="11">
    <location>
        <position position="184"/>
    </location>
</feature>
<evidence type="ECO:0000256" key="6">
    <source>
        <dbReference type="ARBA" id="ARBA00022779"/>
    </source>
</evidence>
<feature type="compositionally biased region" description="Polar residues" evidence="12">
    <location>
        <begin position="1"/>
        <end position="15"/>
    </location>
</feature>
<dbReference type="InterPro" id="IPR050992">
    <property type="entry name" value="CheZ_family_phosphatases"/>
</dbReference>
<evidence type="ECO:0000256" key="4">
    <source>
        <dbReference type="ARBA" id="ARBA00022490"/>
    </source>
</evidence>
<accession>A0A2V1GR40</accession>
<keyword evidence="8 10" id="KW-0904">Protein phosphatase</keyword>
<gene>
    <name evidence="13" type="ORF">DC094_15595</name>
</gene>